<dbReference type="GO" id="GO:0003755">
    <property type="term" value="F:peptidyl-prolyl cis-trans isomerase activity"/>
    <property type="evidence" value="ECO:0007669"/>
    <property type="project" value="UniProtKB-KW"/>
</dbReference>
<name>A0A0K1E895_CHOCO</name>
<evidence type="ECO:0000256" key="2">
    <source>
        <dbReference type="SAM" id="SignalP"/>
    </source>
</evidence>
<dbReference type="KEGG" id="ccro:CMC5_011950"/>
<dbReference type="STRING" id="52.CMC5_011950"/>
<dbReference type="SUPFAM" id="SSF54534">
    <property type="entry name" value="FKBP-like"/>
    <property type="match status" value="1"/>
</dbReference>
<dbReference type="InterPro" id="IPR000297">
    <property type="entry name" value="PPIase_PpiC"/>
</dbReference>
<dbReference type="EC" id="5.2.1.8" evidence="4"/>
<dbReference type="PANTHER" id="PTHR47245">
    <property type="entry name" value="PEPTIDYLPROLYL ISOMERASE"/>
    <property type="match status" value="1"/>
</dbReference>
<accession>A0A0K1E895</accession>
<dbReference type="Pfam" id="PF13616">
    <property type="entry name" value="Rotamase_3"/>
    <property type="match status" value="1"/>
</dbReference>
<organism evidence="4 5">
    <name type="scientific">Chondromyces crocatus</name>
    <dbReference type="NCBI Taxonomy" id="52"/>
    <lineage>
        <taxon>Bacteria</taxon>
        <taxon>Pseudomonadati</taxon>
        <taxon>Myxococcota</taxon>
        <taxon>Polyangia</taxon>
        <taxon>Polyangiales</taxon>
        <taxon>Polyangiaceae</taxon>
        <taxon>Chondromyces</taxon>
    </lineage>
</organism>
<keyword evidence="2" id="KW-0732">Signal</keyword>
<dbReference type="InterPro" id="IPR046357">
    <property type="entry name" value="PPIase_dom_sf"/>
</dbReference>
<reference evidence="4 5" key="1">
    <citation type="submission" date="2015-07" db="EMBL/GenBank/DDBJ databases">
        <title>Genome analysis of myxobacterium Chondromyces crocatus Cm c5 reveals a high potential for natural compound synthesis and the genetic basis for the loss of fruiting body formation.</title>
        <authorList>
            <person name="Zaburannyi N."/>
            <person name="Bunk B."/>
            <person name="Maier J."/>
            <person name="Overmann J."/>
            <person name="Mueller R."/>
        </authorList>
    </citation>
    <scope>NUCLEOTIDE SEQUENCE [LARGE SCALE GENOMIC DNA]</scope>
    <source>
        <strain evidence="4 5">Cm c5</strain>
    </source>
</reference>
<feature type="chain" id="PRO_5005459021" evidence="2">
    <location>
        <begin position="23"/>
        <end position="178"/>
    </location>
</feature>
<evidence type="ECO:0000313" key="4">
    <source>
        <dbReference type="EMBL" id="AKT37069.1"/>
    </source>
</evidence>
<dbReference type="PROSITE" id="PS51257">
    <property type="entry name" value="PROKAR_LIPOPROTEIN"/>
    <property type="match status" value="1"/>
</dbReference>
<keyword evidence="1" id="KW-0697">Rotamase</keyword>
<proteinExistence type="predicted"/>
<evidence type="ECO:0000313" key="5">
    <source>
        <dbReference type="Proteomes" id="UP000067626"/>
    </source>
</evidence>
<evidence type="ECO:0000259" key="3">
    <source>
        <dbReference type="PROSITE" id="PS50198"/>
    </source>
</evidence>
<dbReference type="PANTHER" id="PTHR47245:SF2">
    <property type="entry name" value="PEPTIDYL-PROLYL CIS-TRANS ISOMERASE HP_0175-RELATED"/>
    <property type="match status" value="1"/>
</dbReference>
<dbReference type="OrthoDB" id="14196at2"/>
<dbReference type="Proteomes" id="UP000067626">
    <property type="component" value="Chromosome"/>
</dbReference>
<protein>
    <submittedName>
        <fullName evidence="4">Peptidyl-prolyl cis-trans isomerase</fullName>
        <ecNumber evidence="4">5.2.1.8</ecNumber>
    </submittedName>
</protein>
<dbReference type="Gene3D" id="3.10.50.40">
    <property type="match status" value="1"/>
</dbReference>
<dbReference type="PROSITE" id="PS50198">
    <property type="entry name" value="PPIC_PPIASE_2"/>
    <property type="match status" value="1"/>
</dbReference>
<feature type="signal peptide" evidence="2">
    <location>
        <begin position="1"/>
        <end position="22"/>
    </location>
</feature>
<dbReference type="AlphaFoldDB" id="A0A0K1E895"/>
<evidence type="ECO:0000256" key="1">
    <source>
        <dbReference type="PROSITE-ProRule" id="PRU00278"/>
    </source>
</evidence>
<keyword evidence="5" id="KW-1185">Reference proteome</keyword>
<dbReference type="RefSeq" id="WP_050429486.1">
    <property type="nucleotide sequence ID" value="NZ_CP012159.1"/>
</dbReference>
<feature type="domain" description="PpiC" evidence="3">
    <location>
        <begin position="71"/>
        <end position="178"/>
    </location>
</feature>
<keyword evidence="1 4" id="KW-0413">Isomerase</keyword>
<gene>
    <name evidence="4" type="ORF">CMC5_011950</name>
</gene>
<dbReference type="InterPro" id="IPR050245">
    <property type="entry name" value="PrsA_foldase"/>
</dbReference>
<dbReference type="EMBL" id="CP012159">
    <property type="protein sequence ID" value="AKT37069.1"/>
    <property type="molecule type" value="Genomic_DNA"/>
</dbReference>
<sequence length="178" mass="19347">MRRLLSRALLAVHAAPSAVALAACVFTLPACSTLATSPEWVGGGLITSAPIREAEEEAASERERRRLASQPQKIGARHVLIMHKQSKSRADEMTRSRDEAKKLAQEVLLQVRGGAKFEELVAKYSDEPGAGERGGDLGVFDRNTMVKSFSDAAFSLKVGEISEVVESPFGFHIIQRTE</sequence>